<dbReference type="Pfam" id="PF02016">
    <property type="entry name" value="Peptidase_S66"/>
    <property type="match status" value="1"/>
</dbReference>
<dbReference type="Gene3D" id="3.40.50.10740">
    <property type="entry name" value="Class I glutamine amidotransferase-like"/>
    <property type="match status" value="1"/>
</dbReference>
<dbReference type="SUPFAM" id="SSF141986">
    <property type="entry name" value="LD-carboxypeptidase A C-terminal domain-like"/>
    <property type="match status" value="1"/>
</dbReference>
<dbReference type="InterPro" id="IPR029062">
    <property type="entry name" value="Class_I_gatase-like"/>
</dbReference>
<evidence type="ECO:0000256" key="2">
    <source>
        <dbReference type="ARBA" id="ARBA00022645"/>
    </source>
</evidence>
<evidence type="ECO:0000313" key="9">
    <source>
        <dbReference type="Proteomes" id="UP001597483"/>
    </source>
</evidence>
<dbReference type="InterPro" id="IPR027461">
    <property type="entry name" value="Carboxypeptidase_A_C_sf"/>
</dbReference>
<dbReference type="InterPro" id="IPR040449">
    <property type="entry name" value="Peptidase_S66_N"/>
</dbReference>
<protein>
    <submittedName>
        <fullName evidence="8">LD-carboxypeptidase</fullName>
    </submittedName>
</protein>
<organism evidence="8 9">
    <name type="scientific">Amycolatopsis silviterrae</name>
    <dbReference type="NCBI Taxonomy" id="1656914"/>
    <lineage>
        <taxon>Bacteria</taxon>
        <taxon>Bacillati</taxon>
        <taxon>Actinomycetota</taxon>
        <taxon>Actinomycetes</taxon>
        <taxon>Pseudonocardiales</taxon>
        <taxon>Pseudonocardiaceae</taxon>
        <taxon>Amycolatopsis</taxon>
    </lineage>
</organism>
<name>A0ABW5HD80_9PSEU</name>
<proteinExistence type="inferred from homology"/>
<dbReference type="PIRSF" id="PIRSF028757">
    <property type="entry name" value="LD-carboxypeptidase"/>
    <property type="match status" value="1"/>
</dbReference>
<accession>A0ABW5HD80</accession>
<dbReference type="InterPro" id="IPR003507">
    <property type="entry name" value="S66_fam"/>
</dbReference>
<evidence type="ECO:0000256" key="4">
    <source>
        <dbReference type="ARBA" id="ARBA00022801"/>
    </source>
</evidence>
<dbReference type="PANTHER" id="PTHR30237">
    <property type="entry name" value="MURAMOYLTETRAPEPTIDE CARBOXYPEPTIDASE"/>
    <property type="match status" value="1"/>
</dbReference>
<comment type="caution">
    <text evidence="8">The sequence shown here is derived from an EMBL/GenBank/DDBJ whole genome shotgun (WGS) entry which is preliminary data.</text>
</comment>
<evidence type="ECO:0000313" key="8">
    <source>
        <dbReference type="EMBL" id="MFD2470870.1"/>
    </source>
</evidence>
<dbReference type="CDD" id="cd07025">
    <property type="entry name" value="Peptidase_S66"/>
    <property type="match status" value="1"/>
</dbReference>
<dbReference type="Gene3D" id="3.50.30.60">
    <property type="entry name" value="LD-carboxypeptidase A C-terminal domain-like"/>
    <property type="match status" value="1"/>
</dbReference>
<sequence>MTDVVLPPRIQAGDRVRLVSPASWPTDEMLQDSVRTLEGWGLTVEIGKHALDRHGFLAGLDEDRLADLNDAYRDPGVRAVIATRGGAGAYRIADGIDFAAVRADPKPLMGFSDITNLHLALWRHCRIAGIHGFLADARSAESTRRLLFETEPTTLHRDPEALTAAIAFPGRATGNLVGGHLGTIIGFIGAGLPSLDGAILFLEAPRAIGLGQVDRQLTHLMRSGSLRGLRGVALGRFPGFEDYTDRDWTVLDVLRDRLGVLGVPVVGGIDVGHGYAPLSVPLGPEAELDAEAGTLRVGPVVS</sequence>
<dbReference type="RefSeq" id="WP_378308161.1">
    <property type="nucleotide sequence ID" value="NZ_JBHUKS010000018.1"/>
</dbReference>
<dbReference type="PANTHER" id="PTHR30237:SF2">
    <property type="entry name" value="MUREIN TETRAPEPTIDE CARBOXYPEPTIDASE"/>
    <property type="match status" value="1"/>
</dbReference>
<evidence type="ECO:0000256" key="5">
    <source>
        <dbReference type="ARBA" id="ARBA00022825"/>
    </source>
</evidence>
<comment type="similarity">
    <text evidence="1">Belongs to the peptidase S66 family.</text>
</comment>
<evidence type="ECO:0000256" key="3">
    <source>
        <dbReference type="ARBA" id="ARBA00022670"/>
    </source>
</evidence>
<evidence type="ECO:0000259" key="6">
    <source>
        <dbReference type="Pfam" id="PF02016"/>
    </source>
</evidence>
<reference evidence="9" key="1">
    <citation type="journal article" date="2019" name="Int. J. Syst. Evol. Microbiol.">
        <title>The Global Catalogue of Microorganisms (GCM) 10K type strain sequencing project: providing services to taxonomists for standard genome sequencing and annotation.</title>
        <authorList>
            <consortium name="The Broad Institute Genomics Platform"/>
            <consortium name="The Broad Institute Genome Sequencing Center for Infectious Disease"/>
            <person name="Wu L."/>
            <person name="Ma J."/>
        </authorList>
    </citation>
    <scope>NUCLEOTIDE SEQUENCE [LARGE SCALE GENOMIC DNA]</scope>
    <source>
        <strain evidence="9">CGMCC 4.7641</strain>
    </source>
</reference>
<gene>
    <name evidence="8" type="ORF">ACFSVL_26000</name>
</gene>
<feature type="domain" description="LD-carboxypeptidase N-terminal" evidence="6">
    <location>
        <begin position="16"/>
        <end position="132"/>
    </location>
</feature>
<keyword evidence="5" id="KW-0720">Serine protease</keyword>
<dbReference type="SUPFAM" id="SSF52317">
    <property type="entry name" value="Class I glutamine amidotransferase-like"/>
    <property type="match status" value="1"/>
</dbReference>
<evidence type="ECO:0000256" key="1">
    <source>
        <dbReference type="ARBA" id="ARBA00010233"/>
    </source>
</evidence>
<keyword evidence="3" id="KW-0645">Protease</keyword>
<dbReference type="InterPro" id="IPR027478">
    <property type="entry name" value="LdcA_N"/>
</dbReference>
<dbReference type="EMBL" id="JBHUKS010000018">
    <property type="protein sequence ID" value="MFD2470870.1"/>
    <property type="molecule type" value="Genomic_DNA"/>
</dbReference>
<keyword evidence="2" id="KW-0121">Carboxypeptidase</keyword>
<keyword evidence="9" id="KW-1185">Reference proteome</keyword>
<dbReference type="InterPro" id="IPR040921">
    <property type="entry name" value="Peptidase_S66C"/>
</dbReference>
<dbReference type="Proteomes" id="UP001597483">
    <property type="component" value="Unassembled WGS sequence"/>
</dbReference>
<evidence type="ECO:0000259" key="7">
    <source>
        <dbReference type="Pfam" id="PF17676"/>
    </source>
</evidence>
<feature type="domain" description="LD-carboxypeptidase C-terminal" evidence="7">
    <location>
        <begin position="173"/>
        <end position="288"/>
    </location>
</feature>
<keyword evidence="4" id="KW-0378">Hydrolase</keyword>
<dbReference type="Pfam" id="PF17676">
    <property type="entry name" value="Peptidase_S66C"/>
    <property type="match status" value="1"/>
</dbReference>